<protein>
    <recommendedName>
        <fullName evidence="6">Zn(2)-C6 fungal-type domain-containing protein</fullName>
    </recommendedName>
</protein>
<reference evidence="7" key="1">
    <citation type="journal article" date="2020" name="Fungal Divers.">
        <title>Resolving the Mortierellaceae phylogeny through synthesis of multi-gene phylogenetics and phylogenomics.</title>
        <authorList>
            <person name="Vandepol N."/>
            <person name="Liber J."/>
            <person name="Desiro A."/>
            <person name="Na H."/>
            <person name="Kennedy M."/>
            <person name="Barry K."/>
            <person name="Grigoriev I.V."/>
            <person name="Miller A.N."/>
            <person name="O'Donnell K."/>
            <person name="Stajich J.E."/>
            <person name="Bonito G."/>
        </authorList>
    </citation>
    <scope>NUCLEOTIDE SEQUENCE</scope>
    <source>
        <strain evidence="7">NVP60</strain>
    </source>
</reference>
<keyword evidence="3" id="KW-0804">Transcription</keyword>
<feature type="compositionally biased region" description="Basic and acidic residues" evidence="5">
    <location>
        <begin position="70"/>
        <end position="89"/>
    </location>
</feature>
<evidence type="ECO:0000256" key="3">
    <source>
        <dbReference type="ARBA" id="ARBA00023163"/>
    </source>
</evidence>
<dbReference type="Gene3D" id="4.10.240.10">
    <property type="entry name" value="Zn(2)-C6 fungal-type DNA-binding domain"/>
    <property type="match status" value="1"/>
</dbReference>
<evidence type="ECO:0000256" key="4">
    <source>
        <dbReference type="ARBA" id="ARBA00023242"/>
    </source>
</evidence>
<dbReference type="SMART" id="SM00066">
    <property type="entry name" value="GAL4"/>
    <property type="match status" value="1"/>
</dbReference>
<dbReference type="PANTHER" id="PTHR31069:SF12">
    <property type="entry name" value="TRANSCRIPTION FACTOR DOMAIN-CONTAINING PROTEIN"/>
    <property type="match status" value="1"/>
</dbReference>
<evidence type="ECO:0000313" key="7">
    <source>
        <dbReference type="EMBL" id="KAG0281670.1"/>
    </source>
</evidence>
<sequence>MPTAPATPTLPQVSFVNLYSEDPWKKRQRVRIQQACSECRRQKIKCDGQKPCKSCKKSDRSCIYNASAGSKDDHDHHNSSSTSAHDDHAPATTTAAATTASTTATTAKSTPEAASTPASNSSSAESSQASTPDSKHHKSHDHHDNNNNSSSNKTKIQVKDIGKYGIPLDEWQKQDDSTLHTSRKN</sequence>
<dbReference type="GO" id="GO:0000981">
    <property type="term" value="F:DNA-binding transcription factor activity, RNA polymerase II-specific"/>
    <property type="evidence" value="ECO:0007669"/>
    <property type="project" value="InterPro"/>
</dbReference>
<organism evidence="7 8">
    <name type="scientific">Linnemannia gamsii</name>
    <dbReference type="NCBI Taxonomy" id="64522"/>
    <lineage>
        <taxon>Eukaryota</taxon>
        <taxon>Fungi</taxon>
        <taxon>Fungi incertae sedis</taxon>
        <taxon>Mucoromycota</taxon>
        <taxon>Mortierellomycotina</taxon>
        <taxon>Mortierellomycetes</taxon>
        <taxon>Mortierellales</taxon>
        <taxon>Mortierellaceae</taxon>
        <taxon>Linnemannia</taxon>
    </lineage>
</organism>
<dbReference type="PROSITE" id="PS50048">
    <property type="entry name" value="ZN2_CY6_FUNGAL_2"/>
    <property type="match status" value="1"/>
</dbReference>
<keyword evidence="1" id="KW-0805">Transcription regulation</keyword>
<keyword evidence="4" id="KW-0539">Nucleus</keyword>
<name>A0A9P6QNQ6_9FUNG</name>
<feature type="non-terminal residue" evidence="7">
    <location>
        <position position="1"/>
    </location>
</feature>
<evidence type="ECO:0000256" key="1">
    <source>
        <dbReference type="ARBA" id="ARBA00023015"/>
    </source>
</evidence>
<proteinExistence type="predicted"/>
<feature type="region of interest" description="Disordered" evidence="5">
    <location>
        <begin position="65"/>
        <end position="161"/>
    </location>
</feature>
<dbReference type="SUPFAM" id="SSF57701">
    <property type="entry name" value="Zn2/Cys6 DNA-binding domain"/>
    <property type="match status" value="1"/>
</dbReference>
<gene>
    <name evidence="7" type="ORF">BGZ97_009229</name>
</gene>
<evidence type="ECO:0000259" key="6">
    <source>
        <dbReference type="PROSITE" id="PS50048"/>
    </source>
</evidence>
<comment type="caution">
    <text evidence="7">The sequence shown here is derived from an EMBL/GenBank/DDBJ whole genome shotgun (WGS) entry which is preliminary data.</text>
</comment>
<dbReference type="AlphaFoldDB" id="A0A9P6QNQ6"/>
<feature type="region of interest" description="Disordered" evidence="5">
    <location>
        <begin position="166"/>
        <end position="185"/>
    </location>
</feature>
<dbReference type="InterPro" id="IPR001138">
    <property type="entry name" value="Zn2Cys6_DnaBD"/>
</dbReference>
<dbReference type="InterPro" id="IPR036864">
    <property type="entry name" value="Zn2-C6_fun-type_DNA-bd_sf"/>
</dbReference>
<dbReference type="GO" id="GO:0005634">
    <property type="term" value="C:nucleus"/>
    <property type="evidence" value="ECO:0007669"/>
    <property type="project" value="TreeGrafter"/>
</dbReference>
<dbReference type="GO" id="GO:0008270">
    <property type="term" value="F:zinc ion binding"/>
    <property type="evidence" value="ECO:0007669"/>
    <property type="project" value="InterPro"/>
</dbReference>
<feature type="compositionally biased region" description="Low complexity" evidence="5">
    <location>
        <begin position="90"/>
        <end position="132"/>
    </location>
</feature>
<evidence type="ECO:0000256" key="2">
    <source>
        <dbReference type="ARBA" id="ARBA00023125"/>
    </source>
</evidence>
<dbReference type="CDD" id="cd00067">
    <property type="entry name" value="GAL4"/>
    <property type="match status" value="1"/>
</dbReference>
<dbReference type="EMBL" id="JAAAIN010004382">
    <property type="protein sequence ID" value="KAG0281670.1"/>
    <property type="molecule type" value="Genomic_DNA"/>
</dbReference>
<dbReference type="Pfam" id="PF00172">
    <property type="entry name" value="Zn_clus"/>
    <property type="match status" value="1"/>
</dbReference>
<evidence type="ECO:0000256" key="5">
    <source>
        <dbReference type="SAM" id="MobiDB-lite"/>
    </source>
</evidence>
<dbReference type="GO" id="GO:0000978">
    <property type="term" value="F:RNA polymerase II cis-regulatory region sequence-specific DNA binding"/>
    <property type="evidence" value="ECO:0007669"/>
    <property type="project" value="TreeGrafter"/>
</dbReference>
<dbReference type="OrthoDB" id="3362851at2759"/>
<keyword evidence="2" id="KW-0238">DNA-binding</keyword>
<keyword evidence="8" id="KW-1185">Reference proteome</keyword>
<dbReference type="Proteomes" id="UP000823405">
    <property type="component" value="Unassembled WGS sequence"/>
</dbReference>
<evidence type="ECO:0000313" key="8">
    <source>
        <dbReference type="Proteomes" id="UP000823405"/>
    </source>
</evidence>
<dbReference type="InterPro" id="IPR050675">
    <property type="entry name" value="OAF3"/>
</dbReference>
<dbReference type="PROSITE" id="PS00463">
    <property type="entry name" value="ZN2_CY6_FUNGAL_1"/>
    <property type="match status" value="1"/>
</dbReference>
<dbReference type="PANTHER" id="PTHR31069">
    <property type="entry name" value="OLEATE-ACTIVATED TRANSCRIPTION FACTOR 1-RELATED"/>
    <property type="match status" value="1"/>
</dbReference>
<feature type="domain" description="Zn(2)-C6 fungal-type" evidence="6">
    <location>
        <begin position="35"/>
        <end position="64"/>
    </location>
</feature>
<dbReference type="GO" id="GO:0045944">
    <property type="term" value="P:positive regulation of transcription by RNA polymerase II"/>
    <property type="evidence" value="ECO:0007669"/>
    <property type="project" value="TreeGrafter"/>
</dbReference>
<accession>A0A9P6QNQ6</accession>